<dbReference type="OrthoDB" id="8909492at2"/>
<sequence length="156" mass="17305">MARRKRSDGAEYAAEAMDAAQSDLEPPAHVKLRDVDWPFWYDITRARARGSWTGVDLAHAANLARCQADIERLSTEIAEEGDIVVNAKGTQIVNPKHSLLETLSRRAVALAKTIQVHAHATQGPSEDQTKKNSKQRQSQQSIESTEDDGLIPRPMH</sequence>
<proteinExistence type="predicted"/>
<evidence type="ECO:0000313" key="2">
    <source>
        <dbReference type="EMBL" id="QEL11323.1"/>
    </source>
</evidence>
<dbReference type="AlphaFoldDB" id="A0A1S1NXD4"/>
<keyword evidence="3" id="KW-1185">Reference proteome</keyword>
<protein>
    <submittedName>
        <fullName evidence="2">TerS protein</fullName>
    </submittedName>
</protein>
<name>A0A1S1NXD4_9GAMM</name>
<dbReference type="EMBL" id="CP043420">
    <property type="protein sequence ID" value="QEL11323.1"/>
    <property type="molecule type" value="Genomic_DNA"/>
</dbReference>
<evidence type="ECO:0000313" key="3">
    <source>
        <dbReference type="Proteomes" id="UP000322553"/>
    </source>
</evidence>
<dbReference type="Proteomes" id="UP000322553">
    <property type="component" value="Chromosome"/>
</dbReference>
<gene>
    <name evidence="2" type="ORF">FY550_09355</name>
</gene>
<feature type="region of interest" description="Disordered" evidence="1">
    <location>
        <begin position="117"/>
        <end position="156"/>
    </location>
</feature>
<dbReference type="KEGG" id="kuy:FY550_09355"/>
<evidence type="ECO:0000256" key="1">
    <source>
        <dbReference type="SAM" id="MobiDB-lite"/>
    </source>
</evidence>
<reference evidence="2 3" key="1">
    <citation type="submission" date="2019-08" db="EMBL/GenBank/DDBJ databases">
        <title>Complete genome sequence of Kushneria sp. YCWA18, a halophilic phosphate-solubilizing bacterium isolated from Daqiao saltern in China.</title>
        <authorList>
            <person name="Du G.-X."/>
            <person name="Qu L.-Y."/>
        </authorList>
    </citation>
    <scope>NUCLEOTIDE SEQUENCE [LARGE SCALE GENOMIC DNA]</scope>
    <source>
        <strain evidence="2 3">YCWA18</strain>
    </source>
</reference>
<organism evidence="2 3">
    <name type="scientific">Kushneria phosphatilytica</name>
    <dbReference type="NCBI Taxonomy" id="657387"/>
    <lineage>
        <taxon>Bacteria</taxon>
        <taxon>Pseudomonadati</taxon>
        <taxon>Pseudomonadota</taxon>
        <taxon>Gammaproteobacteria</taxon>
        <taxon>Oceanospirillales</taxon>
        <taxon>Halomonadaceae</taxon>
        <taxon>Kushneria</taxon>
    </lineage>
</organism>
<accession>A0A1S1NXD4</accession>
<dbReference type="STRING" id="657387.BH688_05605"/>
<dbReference type="RefSeq" id="WP_070977665.1">
    <property type="nucleotide sequence ID" value="NZ_CP043420.1"/>
</dbReference>